<accession>A0AA86TMK6</accession>
<evidence type="ECO:0000313" key="3">
    <source>
        <dbReference type="Proteomes" id="UP001642409"/>
    </source>
</evidence>
<comment type="caution">
    <text evidence="1">The sequence shown here is derived from an EMBL/GenBank/DDBJ whole genome shotgun (WGS) entry which is preliminary data.</text>
</comment>
<protein>
    <submittedName>
        <fullName evidence="1">Uncharacterized protein</fullName>
    </submittedName>
</protein>
<proteinExistence type="predicted"/>
<dbReference type="PANTHER" id="PTHR34724:SF2">
    <property type="entry name" value="OS12G0596101 PROTEIN"/>
    <property type="match status" value="1"/>
</dbReference>
<keyword evidence="3" id="KW-1185">Reference proteome</keyword>
<dbReference type="EMBL" id="CATOUU010000279">
    <property type="protein sequence ID" value="CAI9923139.1"/>
    <property type="molecule type" value="Genomic_DNA"/>
</dbReference>
<evidence type="ECO:0000313" key="1">
    <source>
        <dbReference type="EMBL" id="CAI9923139.1"/>
    </source>
</evidence>
<gene>
    <name evidence="1" type="ORF">HINF_LOCUS10784</name>
    <name evidence="2" type="ORF">HINF_LOCUS6050</name>
</gene>
<dbReference type="EMBL" id="CAXDID020000012">
    <property type="protein sequence ID" value="CAL5980193.1"/>
    <property type="molecule type" value="Genomic_DNA"/>
</dbReference>
<sequence length="115" mass="13261">MQHESDPNRLFQENIVLQGFKQQQICNITKFKSGELGSFLFLLAEMTSFQNLHILHLQHHINQTTHFINRMCYLTDCPKCQKTTWGGCGAHLNGLFNGVKPENICKCDNGKPRRE</sequence>
<reference evidence="1" key="1">
    <citation type="submission" date="2023-06" db="EMBL/GenBank/DDBJ databases">
        <authorList>
            <person name="Kurt Z."/>
        </authorList>
    </citation>
    <scope>NUCLEOTIDE SEQUENCE</scope>
</reference>
<dbReference type="AlphaFoldDB" id="A0AA86TMK6"/>
<organism evidence="1">
    <name type="scientific">Hexamita inflata</name>
    <dbReference type="NCBI Taxonomy" id="28002"/>
    <lineage>
        <taxon>Eukaryota</taxon>
        <taxon>Metamonada</taxon>
        <taxon>Diplomonadida</taxon>
        <taxon>Hexamitidae</taxon>
        <taxon>Hexamitinae</taxon>
        <taxon>Hexamita</taxon>
    </lineage>
</organism>
<dbReference type="PANTHER" id="PTHR34724">
    <property type="entry name" value="OS12G0596101 PROTEIN"/>
    <property type="match status" value="1"/>
</dbReference>
<name>A0AA86TMK6_9EUKA</name>
<evidence type="ECO:0000313" key="2">
    <source>
        <dbReference type="EMBL" id="CAL5980193.1"/>
    </source>
</evidence>
<reference evidence="2 3" key="2">
    <citation type="submission" date="2024-07" db="EMBL/GenBank/DDBJ databases">
        <authorList>
            <person name="Akdeniz Z."/>
        </authorList>
    </citation>
    <scope>NUCLEOTIDE SEQUENCE [LARGE SCALE GENOMIC DNA]</scope>
</reference>
<dbReference type="Proteomes" id="UP001642409">
    <property type="component" value="Unassembled WGS sequence"/>
</dbReference>